<dbReference type="PANTHER" id="PTHR43292">
    <property type="entry name" value="ACYL-COA DEHYDROGENASE"/>
    <property type="match status" value="1"/>
</dbReference>
<dbReference type="EMBL" id="LR588407">
    <property type="protein sequence ID" value="VTO17176.1"/>
    <property type="molecule type" value="Genomic_DNA"/>
</dbReference>
<dbReference type="InterPro" id="IPR006091">
    <property type="entry name" value="Acyl-CoA_Oxase/DH_mid-dom"/>
</dbReference>
<dbReference type="Pfam" id="PF02770">
    <property type="entry name" value="Acyl-CoA_dh_M"/>
    <property type="match status" value="1"/>
</dbReference>
<dbReference type="InterPro" id="IPR009100">
    <property type="entry name" value="AcylCoA_DH/oxidase_NM_dom_sf"/>
</dbReference>
<dbReference type="Gene3D" id="2.40.110.10">
    <property type="entry name" value="Butyryl-CoA Dehydrogenase, subunit A, domain 2"/>
    <property type="match status" value="1"/>
</dbReference>
<dbReference type="GO" id="GO:0003995">
    <property type="term" value="F:acyl-CoA dehydrogenase activity"/>
    <property type="evidence" value="ECO:0007669"/>
    <property type="project" value="InterPro"/>
</dbReference>
<dbReference type="Gene3D" id="1.10.540.10">
    <property type="entry name" value="Acyl-CoA dehydrogenase/oxidase, N-terminal domain"/>
    <property type="match status" value="1"/>
</dbReference>
<keyword evidence="5" id="KW-1185">Reference proteome</keyword>
<keyword evidence="1 4" id="KW-0560">Oxidoreductase</keyword>
<dbReference type="Pfam" id="PF02771">
    <property type="entry name" value="Acyl-CoA_dh_N"/>
    <property type="match status" value="1"/>
</dbReference>
<sequence>MQASLQFAHVALPPGAGTLRAEVRAFLAEHQDSWSARSVAQSWVGFDRSFTLAVGARGWIGMTWPKAYGGQARSMLERYVVLEEMMAVGAPIGAHSTGDRQTGPLLLRLGTEAQKQAFLPRLARGEISICVGLSEPDAGSDLAAIRSRADPVPGGWRLNGRKIWTTNAHQSAYMLGLFRTEGTSADRQKGLSQLLIDLSAPGIEIRGIRDLSGQAHFNEVTFDDVFVPARRLWARLAQAGPR</sequence>
<evidence type="ECO:0000259" key="3">
    <source>
        <dbReference type="Pfam" id="PF02771"/>
    </source>
</evidence>
<dbReference type="GO" id="GO:0005886">
    <property type="term" value="C:plasma membrane"/>
    <property type="evidence" value="ECO:0007669"/>
    <property type="project" value="TreeGrafter"/>
</dbReference>
<dbReference type="Proteomes" id="UP000309952">
    <property type="component" value="Chromosome"/>
</dbReference>
<reference evidence="4 5" key="1">
    <citation type="submission" date="2019-04" db="EMBL/GenBank/DDBJ databases">
        <authorList>
            <consortium name="Pathogen Informatics"/>
        </authorList>
    </citation>
    <scope>NUCLEOTIDE SEQUENCE [LARGE SCALE GENOMIC DNA]</scope>
    <source>
        <strain evidence="4 5">NCTC9239</strain>
    </source>
</reference>
<dbReference type="PANTHER" id="PTHR43292:SF4">
    <property type="entry name" value="ACYL-COA DEHYDROGENASE FADE34"/>
    <property type="match status" value="1"/>
</dbReference>
<dbReference type="SUPFAM" id="SSF56645">
    <property type="entry name" value="Acyl-CoA dehydrogenase NM domain-like"/>
    <property type="match status" value="1"/>
</dbReference>
<evidence type="ECO:0000313" key="4">
    <source>
        <dbReference type="EMBL" id="VTO17176.1"/>
    </source>
</evidence>
<evidence type="ECO:0000313" key="5">
    <source>
        <dbReference type="Proteomes" id="UP000309952"/>
    </source>
</evidence>
<feature type="domain" description="Acyl-CoA oxidase/dehydrogenase middle" evidence="2">
    <location>
        <begin position="130"/>
        <end position="225"/>
    </location>
</feature>
<dbReference type="InterPro" id="IPR006089">
    <property type="entry name" value="Acyl-CoA_DH_CS"/>
</dbReference>
<gene>
    <name evidence="4" type="ORF">NCTC9239_02335</name>
</gene>
<dbReference type="KEGG" id="bvy:NCTC9239_02335"/>
<name>A0A4P1KCM8_9CAUL</name>
<protein>
    <submittedName>
        <fullName evidence="4">Acyl-CoA dehydrogenase fadE12</fullName>
        <ecNumber evidence="4">1.3.99.-</ecNumber>
    </submittedName>
</protein>
<evidence type="ECO:0000259" key="2">
    <source>
        <dbReference type="Pfam" id="PF02770"/>
    </source>
</evidence>
<dbReference type="InterPro" id="IPR037069">
    <property type="entry name" value="AcylCoA_DH/ox_N_sf"/>
</dbReference>
<dbReference type="RefSeq" id="WP_252970135.1">
    <property type="nucleotide sequence ID" value="NZ_LR588407.1"/>
</dbReference>
<feature type="domain" description="Acyl-CoA dehydrogenase/oxidase N-terminal" evidence="3">
    <location>
        <begin position="19"/>
        <end position="126"/>
    </location>
</feature>
<evidence type="ECO:0000256" key="1">
    <source>
        <dbReference type="ARBA" id="ARBA00023002"/>
    </source>
</evidence>
<dbReference type="GO" id="GO:0050660">
    <property type="term" value="F:flavin adenine dinucleotide binding"/>
    <property type="evidence" value="ECO:0007669"/>
    <property type="project" value="InterPro"/>
</dbReference>
<accession>A0A4P1KCM8</accession>
<dbReference type="InterPro" id="IPR013786">
    <property type="entry name" value="AcylCoA_DH/ox_N"/>
</dbReference>
<dbReference type="AlphaFoldDB" id="A0A4P1KCM8"/>
<organism evidence="4 5">
    <name type="scientific">Brevundimonas vancanneytii</name>
    <dbReference type="NCBI Taxonomy" id="1325724"/>
    <lineage>
        <taxon>Bacteria</taxon>
        <taxon>Pseudomonadati</taxon>
        <taxon>Pseudomonadota</taxon>
        <taxon>Alphaproteobacteria</taxon>
        <taxon>Caulobacterales</taxon>
        <taxon>Caulobacteraceae</taxon>
        <taxon>Brevundimonas</taxon>
    </lineage>
</organism>
<dbReference type="InterPro" id="IPR046373">
    <property type="entry name" value="Acyl-CoA_Oxase/DH_mid-dom_sf"/>
</dbReference>
<dbReference type="PROSITE" id="PS00072">
    <property type="entry name" value="ACYL_COA_DH_1"/>
    <property type="match status" value="1"/>
</dbReference>
<proteinExistence type="predicted"/>
<dbReference type="EC" id="1.3.99.-" evidence="4"/>
<dbReference type="InterPro" id="IPR052161">
    <property type="entry name" value="Mycobact_Acyl-CoA_DH"/>
</dbReference>